<gene>
    <name evidence="1" type="ORF">PEVE_00029283</name>
</gene>
<evidence type="ECO:0000313" key="2">
    <source>
        <dbReference type="Proteomes" id="UP001159427"/>
    </source>
</evidence>
<dbReference type="Proteomes" id="UP001159427">
    <property type="component" value="Unassembled WGS sequence"/>
</dbReference>
<dbReference type="EMBL" id="CALNXI010004088">
    <property type="protein sequence ID" value="CAH3195047.1"/>
    <property type="molecule type" value="Genomic_DNA"/>
</dbReference>
<feature type="non-terminal residue" evidence="1">
    <location>
        <position position="111"/>
    </location>
</feature>
<sequence>MYALSNNQINIEIDGKPIQRVDAAKSLGLLIDEHLPCIPAPFICESPPGGLYPVYLQDLFNFRSTMYNLRDSEIKLDLPKPRTNYRKRSFGYSGAVLWNSLPLSLRKLDAL</sequence>
<protein>
    <submittedName>
        <fullName evidence="1">Uncharacterized protein</fullName>
    </submittedName>
</protein>
<keyword evidence="2" id="KW-1185">Reference proteome</keyword>
<accession>A0ABN8SXJ3</accession>
<name>A0ABN8SXJ3_9CNID</name>
<organism evidence="1 2">
    <name type="scientific">Porites evermanni</name>
    <dbReference type="NCBI Taxonomy" id="104178"/>
    <lineage>
        <taxon>Eukaryota</taxon>
        <taxon>Metazoa</taxon>
        <taxon>Cnidaria</taxon>
        <taxon>Anthozoa</taxon>
        <taxon>Hexacorallia</taxon>
        <taxon>Scleractinia</taxon>
        <taxon>Fungiina</taxon>
        <taxon>Poritidae</taxon>
        <taxon>Porites</taxon>
    </lineage>
</organism>
<evidence type="ECO:0000313" key="1">
    <source>
        <dbReference type="EMBL" id="CAH3195047.1"/>
    </source>
</evidence>
<proteinExistence type="predicted"/>
<reference evidence="1 2" key="1">
    <citation type="submission" date="2022-05" db="EMBL/GenBank/DDBJ databases">
        <authorList>
            <consortium name="Genoscope - CEA"/>
            <person name="William W."/>
        </authorList>
    </citation>
    <scope>NUCLEOTIDE SEQUENCE [LARGE SCALE GENOMIC DNA]</scope>
</reference>
<comment type="caution">
    <text evidence="1">The sequence shown here is derived from an EMBL/GenBank/DDBJ whole genome shotgun (WGS) entry which is preliminary data.</text>
</comment>